<accession>A0A1I6B3I8</accession>
<name>A0A1I6B3I8_9GAMM</name>
<dbReference type="EMBL" id="FOYD01000003">
    <property type="protein sequence ID" value="SFQ75510.1"/>
    <property type="molecule type" value="Genomic_DNA"/>
</dbReference>
<reference evidence="6 7" key="1">
    <citation type="submission" date="2016-10" db="EMBL/GenBank/DDBJ databases">
        <authorList>
            <person name="de Groot N.N."/>
        </authorList>
    </citation>
    <scope>NUCLEOTIDE SEQUENCE [LARGE SCALE GENOMIC DNA]</scope>
    <source>
        <strain evidence="6 7">JCM 18415</strain>
    </source>
</reference>
<keyword evidence="3" id="KW-0975">Bacterial flagellum</keyword>
<evidence type="ECO:0000259" key="5">
    <source>
        <dbReference type="Pfam" id="PF07317"/>
    </source>
</evidence>
<dbReference type="Pfam" id="PF07238">
    <property type="entry name" value="PilZ"/>
    <property type="match status" value="1"/>
</dbReference>
<evidence type="ECO:0000256" key="1">
    <source>
        <dbReference type="ARBA" id="ARBA00022636"/>
    </source>
</evidence>
<keyword evidence="6" id="KW-0969">Cilium</keyword>
<evidence type="ECO:0000313" key="7">
    <source>
        <dbReference type="Proteomes" id="UP000242815"/>
    </source>
</evidence>
<keyword evidence="2" id="KW-0547">Nucleotide-binding</keyword>
<dbReference type="InterPro" id="IPR012349">
    <property type="entry name" value="Split_barrel_FMN-bd"/>
</dbReference>
<feature type="domain" description="Type III secretion system flagellar brake protein YcgR PilZN" evidence="5">
    <location>
        <begin position="15"/>
        <end position="119"/>
    </location>
</feature>
<dbReference type="Pfam" id="PF07317">
    <property type="entry name" value="PilZN"/>
    <property type="match status" value="1"/>
</dbReference>
<evidence type="ECO:0000256" key="2">
    <source>
        <dbReference type="ARBA" id="ARBA00022741"/>
    </source>
</evidence>
<dbReference type="AlphaFoldDB" id="A0A1I6B3I8"/>
<dbReference type="SUPFAM" id="SSF141371">
    <property type="entry name" value="PilZ domain-like"/>
    <property type="match status" value="1"/>
</dbReference>
<keyword evidence="6" id="KW-0282">Flagellum</keyword>
<evidence type="ECO:0000313" key="6">
    <source>
        <dbReference type="EMBL" id="SFQ75510.1"/>
    </source>
</evidence>
<dbReference type="Proteomes" id="UP000242815">
    <property type="component" value="Unassembled WGS sequence"/>
</dbReference>
<keyword evidence="6" id="KW-0966">Cell projection</keyword>
<dbReference type="GO" id="GO:0035438">
    <property type="term" value="F:cyclic-di-GMP binding"/>
    <property type="evidence" value="ECO:0007669"/>
    <property type="project" value="InterPro"/>
</dbReference>
<proteinExistence type="predicted"/>
<evidence type="ECO:0000259" key="4">
    <source>
        <dbReference type="Pfam" id="PF07238"/>
    </source>
</evidence>
<sequence length="248" mass="28386">MLLEQGLGPQPPREVTAPLEIQSLLKALHAARTPLEVRFEERAQTFQSYLVELDTASGMLYIDELIPSVGDKWMTQRENFRVDAWLDGVHLRWQHSDAAQVELDDGAPAFSLPFPTQLTYHQRRGAYRAAVQRSIDTRLELVHSADKRAFAGELLDISVTGCKLRLAGNQLQALQPGERYERSQLQLEDSPLLDVAVEIRHRTYHEAGDETHVGLHFHQPPAVTQRHIERFVTQLQREARRQAREDLF</sequence>
<feature type="domain" description="PilZ" evidence="4">
    <location>
        <begin position="122"/>
        <end position="234"/>
    </location>
</feature>
<protein>
    <submittedName>
        <fullName evidence="6">C-di-GMP-binding flagellar brake protein YcgR, contains PilZNR and PilZ domains</fullName>
    </submittedName>
</protein>
<dbReference type="InterPro" id="IPR009875">
    <property type="entry name" value="PilZ_domain"/>
</dbReference>
<dbReference type="InterPro" id="IPR009926">
    <property type="entry name" value="T3SS_YcgR_PilZN"/>
</dbReference>
<evidence type="ECO:0000256" key="3">
    <source>
        <dbReference type="ARBA" id="ARBA00023143"/>
    </source>
</evidence>
<gene>
    <name evidence="6" type="ORF">SAMN05216578_10390</name>
</gene>
<dbReference type="Gene3D" id="2.40.10.220">
    <property type="entry name" value="predicted glycosyltransferase like domains"/>
    <property type="match status" value="1"/>
</dbReference>
<keyword evidence="1" id="KW-0973">c-di-GMP</keyword>
<dbReference type="RefSeq" id="WP_090537919.1">
    <property type="nucleotide sequence ID" value="NZ_FOYD01000003.1"/>
</dbReference>
<dbReference type="Gene3D" id="2.30.110.10">
    <property type="entry name" value="Electron Transport, Fmn-binding Protein, Chain A"/>
    <property type="match status" value="1"/>
</dbReference>
<organism evidence="6 7">
    <name type="scientific">Halopseudomonas formosensis</name>
    <dbReference type="NCBI Taxonomy" id="1002526"/>
    <lineage>
        <taxon>Bacteria</taxon>
        <taxon>Pseudomonadati</taxon>
        <taxon>Pseudomonadota</taxon>
        <taxon>Gammaproteobacteria</taxon>
        <taxon>Pseudomonadales</taxon>
        <taxon>Pseudomonadaceae</taxon>
        <taxon>Halopseudomonas</taxon>
    </lineage>
</organism>
<dbReference type="STRING" id="1002526.SAMN05216578_10390"/>